<evidence type="ECO:0000256" key="1">
    <source>
        <dbReference type="ARBA" id="ARBA00023002"/>
    </source>
</evidence>
<protein>
    <recommendedName>
        <fullName evidence="4">Tetraketide alpha-pyrone reductase 1-like</fullName>
    </recommendedName>
</protein>
<dbReference type="PANTHER" id="PTHR10366:SF564">
    <property type="entry name" value="STEROL-4-ALPHA-CARBOXYLATE 3-DEHYDROGENASE, DECARBOXYLATING"/>
    <property type="match status" value="1"/>
</dbReference>
<dbReference type="Gene3D" id="3.40.50.720">
    <property type="entry name" value="NAD(P)-binding Rossmann-like Domain"/>
    <property type="match status" value="1"/>
</dbReference>
<dbReference type="PANTHER" id="PTHR10366">
    <property type="entry name" value="NAD DEPENDENT EPIMERASE/DEHYDRATASE"/>
    <property type="match status" value="1"/>
</dbReference>
<name>A0A822Z7X6_NELNU</name>
<keyword evidence="3" id="KW-1185">Reference proteome</keyword>
<dbReference type="GO" id="GO:0016491">
    <property type="term" value="F:oxidoreductase activity"/>
    <property type="evidence" value="ECO:0007669"/>
    <property type="project" value="UniProtKB-KW"/>
</dbReference>
<organism evidence="2 3">
    <name type="scientific">Nelumbo nucifera</name>
    <name type="common">Sacred lotus</name>
    <dbReference type="NCBI Taxonomy" id="4432"/>
    <lineage>
        <taxon>Eukaryota</taxon>
        <taxon>Viridiplantae</taxon>
        <taxon>Streptophyta</taxon>
        <taxon>Embryophyta</taxon>
        <taxon>Tracheophyta</taxon>
        <taxon>Spermatophyta</taxon>
        <taxon>Magnoliopsida</taxon>
        <taxon>Proteales</taxon>
        <taxon>Nelumbonaceae</taxon>
        <taxon>Nelumbo</taxon>
    </lineage>
</organism>
<dbReference type="EMBL" id="DUZY01000005">
    <property type="protein sequence ID" value="DAD39489.1"/>
    <property type="molecule type" value="Genomic_DNA"/>
</dbReference>
<dbReference type="SUPFAM" id="SSF51735">
    <property type="entry name" value="NAD(P)-binding Rossmann-fold domains"/>
    <property type="match status" value="1"/>
</dbReference>
<reference evidence="2 3" key="1">
    <citation type="journal article" date="2020" name="Mol. Biol. Evol.">
        <title>Distinct Expression and Methylation Patterns for Genes with Different Fates following a Single Whole-Genome Duplication in Flowering Plants.</title>
        <authorList>
            <person name="Shi T."/>
            <person name="Rahmani R.S."/>
            <person name="Gugger P.F."/>
            <person name="Wang M."/>
            <person name="Li H."/>
            <person name="Zhang Y."/>
            <person name="Li Z."/>
            <person name="Wang Q."/>
            <person name="Van de Peer Y."/>
            <person name="Marchal K."/>
            <person name="Chen J."/>
        </authorList>
    </citation>
    <scope>NUCLEOTIDE SEQUENCE [LARGE SCALE GENOMIC DNA]</scope>
    <source>
        <tissue evidence="2">Leaf</tissue>
    </source>
</reference>
<evidence type="ECO:0000313" key="3">
    <source>
        <dbReference type="Proteomes" id="UP000607653"/>
    </source>
</evidence>
<proteinExistence type="predicted"/>
<comment type="caution">
    <text evidence="2">The sequence shown here is derived from an EMBL/GenBank/DDBJ whole genome shotgun (WGS) entry which is preliminary data.</text>
</comment>
<accession>A0A822Z7X6</accession>
<keyword evidence="1" id="KW-0560">Oxidoreductase</keyword>
<evidence type="ECO:0008006" key="4">
    <source>
        <dbReference type="Google" id="ProtNLM"/>
    </source>
</evidence>
<dbReference type="InterPro" id="IPR050425">
    <property type="entry name" value="NAD(P)_dehydrat-like"/>
</dbReference>
<dbReference type="InterPro" id="IPR036291">
    <property type="entry name" value="NAD(P)-bd_dom_sf"/>
</dbReference>
<evidence type="ECO:0000313" key="2">
    <source>
        <dbReference type="EMBL" id="DAD39489.1"/>
    </source>
</evidence>
<dbReference type="Proteomes" id="UP000607653">
    <property type="component" value="Unassembled WGS sequence"/>
</dbReference>
<gene>
    <name evidence="2" type="ORF">HUJ06_013812</name>
</gene>
<sequence length="120" mass="14068">MRTKMTGWMYFVSKTLAEKAAWEFAEENNIDLISVIPPLVVGPFLGPSMPLSITMAFALITGMDHHYHHHHHHHHHHLSFNDFKLLYHIFFAGIEYYYSIMKQCNFVHLDGLCNAHIFLF</sequence>
<dbReference type="AlphaFoldDB" id="A0A822Z7X6"/>